<reference evidence="4 5" key="2">
    <citation type="submission" date="2018-12" db="EMBL/GenBank/DDBJ databases">
        <title>Whole-genome sequences of fifteen clinical Streptococcus suis strains isolated from pigs between 2006 and 2018.</title>
        <authorList>
            <person name="Stevens M.J.A."/>
            <person name="Cernela N."/>
            <person name="Spoerry Serrano N."/>
            <person name="Schmitt S."/>
            <person name="Schrenzel J."/>
            <person name="Stephan R."/>
        </authorList>
    </citation>
    <scope>NUCLEOTIDE SEQUENCE [LARGE SCALE GENOMIC DNA]</scope>
    <source>
        <strain evidence="4 5">PP422</strain>
    </source>
</reference>
<comment type="caution">
    <text evidence="4">The sequence shown here is derived from an EMBL/GenBank/DDBJ whole genome shotgun (WGS) entry which is preliminary data.</text>
</comment>
<accession>A0A3R8XP22</accession>
<dbReference type="Gene3D" id="2.60.40.1240">
    <property type="match status" value="1"/>
</dbReference>
<evidence type="ECO:0000313" key="5">
    <source>
        <dbReference type="Proteomes" id="UP000274117"/>
    </source>
</evidence>
<evidence type="ECO:0000313" key="4">
    <source>
        <dbReference type="EMBL" id="RRR50905.1"/>
    </source>
</evidence>
<dbReference type="Pfam" id="PF11611">
    <property type="entry name" value="DUF4352"/>
    <property type="match status" value="1"/>
</dbReference>
<keyword evidence="2" id="KW-0472">Membrane</keyword>
<feature type="transmembrane region" description="Helical" evidence="2">
    <location>
        <begin position="25"/>
        <end position="52"/>
    </location>
</feature>
<organism evidence="4 5">
    <name type="scientific">Streptococcus suis</name>
    <dbReference type="NCBI Taxonomy" id="1307"/>
    <lineage>
        <taxon>Bacteria</taxon>
        <taxon>Bacillati</taxon>
        <taxon>Bacillota</taxon>
        <taxon>Bacilli</taxon>
        <taxon>Lactobacillales</taxon>
        <taxon>Streptococcaceae</taxon>
        <taxon>Streptococcus</taxon>
    </lineage>
</organism>
<dbReference type="EMBL" id="RSDO01000023">
    <property type="protein sequence ID" value="RRR50905.1"/>
    <property type="molecule type" value="Genomic_DNA"/>
</dbReference>
<gene>
    <name evidence="4" type="ORF">EI998_09585</name>
</gene>
<dbReference type="InterPro" id="IPR029050">
    <property type="entry name" value="Immunoprotect_excell_Ig-like"/>
</dbReference>
<evidence type="ECO:0000256" key="1">
    <source>
        <dbReference type="ARBA" id="ARBA00022729"/>
    </source>
</evidence>
<proteinExistence type="predicted"/>
<keyword evidence="2" id="KW-1133">Transmembrane helix</keyword>
<dbReference type="Proteomes" id="UP000274117">
    <property type="component" value="Unassembled WGS sequence"/>
</dbReference>
<name>A0A3R8XP22_STRSU</name>
<keyword evidence="2" id="KW-0812">Transmembrane</keyword>
<feature type="domain" description="DUF4352" evidence="3">
    <location>
        <begin position="73"/>
        <end position="188"/>
    </location>
</feature>
<evidence type="ECO:0000259" key="3">
    <source>
        <dbReference type="Pfam" id="PF11611"/>
    </source>
</evidence>
<reference evidence="4 5" key="1">
    <citation type="submission" date="2018-11" db="EMBL/GenBank/DDBJ databases">
        <authorList>
            <person name="Stevens M.J."/>
            <person name="Cernela N."/>
            <person name="Spoerry Serrano N."/>
            <person name="Schmitt S."/>
            <person name="Schrenzel J."/>
            <person name="Stephan R."/>
        </authorList>
    </citation>
    <scope>NUCLEOTIDE SEQUENCE [LARGE SCALE GENOMIC DNA]</scope>
    <source>
        <strain evidence="4 5">PP422</strain>
    </source>
</reference>
<dbReference type="InterPro" id="IPR029051">
    <property type="entry name" value="DUF4352"/>
</dbReference>
<dbReference type="AlphaFoldDB" id="A0A3R8XP22"/>
<sequence length="194" mass="22016">MQQKDFVVEDGYMYYPKKALYKQPLFWTTIIGAVASLVLGVTCLLLIIGLGFSELSLDQPSTEFDSTRTYREHEVGESVDFADGLRVTVQSMGQDDSVDLVDDYYPSAYVVDLEVENPGQEDIYFDEYYFNLIDLSTDFPLTLDLRTYDVNLAEKIKAGEKISVRLIYGLDGETNLGFVYDDVMWTEQLIGQGI</sequence>
<protein>
    <submittedName>
        <fullName evidence="4">DUF4352 domain-containing protein</fullName>
    </submittedName>
</protein>
<keyword evidence="1" id="KW-0732">Signal</keyword>
<evidence type="ECO:0000256" key="2">
    <source>
        <dbReference type="SAM" id="Phobius"/>
    </source>
</evidence>